<organism evidence="2 3">
    <name type="scientific">Brachionus calyciflorus</name>
    <dbReference type="NCBI Taxonomy" id="104777"/>
    <lineage>
        <taxon>Eukaryota</taxon>
        <taxon>Metazoa</taxon>
        <taxon>Spiralia</taxon>
        <taxon>Gnathifera</taxon>
        <taxon>Rotifera</taxon>
        <taxon>Eurotatoria</taxon>
        <taxon>Monogononta</taxon>
        <taxon>Pseudotrocha</taxon>
        <taxon>Ploima</taxon>
        <taxon>Brachionidae</taxon>
        <taxon>Brachionus</taxon>
    </lineage>
</organism>
<keyword evidence="3" id="KW-1185">Reference proteome</keyword>
<evidence type="ECO:0000313" key="2">
    <source>
        <dbReference type="EMBL" id="CAF0852021.1"/>
    </source>
</evidence>
<accession>A0A813W9N8</accession>
<evidence type="ECO:0000313" key="3">
    <source>
        <dbReference type="Proteomes" id="UP000663879"/>
    </source>
</evidence>
<dbReference type="Proteomes" id="UP000663879">
    <property type="component" value="Unassembled WGS sequence"/>
</dbReference>
<keyword evidence="1" id="KW-0175">Coiled coil</keyword>
<sequence>MMAIKFQVTDILHPFHKLNGISGSIDISKILDDLPREEGAKYFKESKNDIKQIANEQSLAAIATQLNALNNNITKSNEDNQSLRSMLIEHLSPSSSRYSSPSTTRKVRNNVMEISDDEDRFENIFTQRDFTNTLRSRINHDFKDDPNKTLGYYNKKYPGKMSKIKC</sequence>
<feature type="coiled-coil region" evidence="1">
    <location>
        <begin position="59"/>
        <end position="86"/>
    </location>
</feature>
<name>A0A813W9N8_9BILA</name>
<comment type="caution">
    <text evidence="2">The sequence shown here is derived from an EMBL/GenBank/DDBJ whole genome shotgun (WGS) entry which is preliminary data.</text>
</comment>
<evidence type="ECO:0000256" key="1">
    <source>
        <dbReference type="SAM" id="Coils"/>
    </source>
</evidence>
<reference evidence="2" key="1">
    <citation type="submission" date="2021-02" db="EMBL/GenBank/DDBJ databases">
        <authorList>
            <person name="Nowell W R."/>
        </authorList>
    </citation>
    <scope>NUCLEOTIDE SEQUENCE</scope>
    <source>
        <strain evidence="2">Ploen Becks lab</strain>
    </source>
</reference>
<dbReference type="AlphaFoldDB" id="A0A813W9N8"/>
<gene>
    <name evidence="2" type="ORF">OXX778_LOCUS9000</name>
</gene>
<dbReference type="EMBL" id="CAJNOC010001291">
    <property type="protein sequence ID" value="CAF0852021.1"/>
    <property type="molecule type" value="Genomic_DNA"/>
</dbReference>
<proteinExistence type="predicted"/>
<protein>
    <submittedName>
        <fullName evidence="2">Uncharacterized protein</fullName>
    </submittedName>
</protein>